<feature type="region of interest" description="Disordered" evidence="5">
    <location>
        <begin position="374"/>
        <end position="425"/>
    </location>
</feature>
<dbReference type="InterPro" id="IPR044742">
    <property type="entry name" value="DEAD/DEAH_RhlB"/>
</dbReference>
<dbReference type="InterPro" id="IPR001650">
    <property type="entry name" value="Helicase_C-like"/>
</dbReference>
<feature type="compositionally biased region" description="Basic and acidic residues" evidence="5">
    <location>
        <begin position="389"/>
        <end position="407"/>
    </location>
</feature>
<dbReference type="PATRIC" id="fig|1158610.3.peg.475"/>
<keyword evidence="1" id="KW-0547">Nucleotide-binding</keyword>
<protein>
    <recommendedName>
        <fullName evidence="10">DEAD/DEAH box helicase</fullName>
    </recommendedName>
</protein>
<proteinExistence type="predicted"/>
<dbReference type="EMBL" id="AJAT01000007">
    <property type="protein sequence ID" value="EOL48949.1"/>
    <property type="molecule type" value="Genomic_DNA"/>
</dbReference>
<gene>
    <name evidence="8" type="ORF">UC3_00501</name>
</gene>
<dbReference type="SMART" id="SM00487">
    <property type="entry name" value="DEXDc"/>
    <property type="match status" value="1"/>
</dbReference>
<dbReference type="GO" id="GO:0005840">
    <property type="term" value="C:ribosome"/>
    <property type="evidence" value="ECO:0007669"/>
    <property type="project" value="TreeGrafter"/>
</dbReference>
<dbReference type="GO" id="GO:0016787">
    <property type="term" value="F:hydrolase activity"/>
    <property type="evidence" value="ECO:0007669"/>
    <property type="project" value="UniProtKB-KW"/>
</dbReference>
<dbReference type="SMART" id="SM00490">
    <property type="entry name" value="HELICc"/>
    <property type="match status" value="1"/>
</dbReference>
<dbReference type="InterPro" id="IPR014001">
    <property type="entry name" value="Helicase_ATP-bd"/>
</dbReference>
<dbReference type="Pfam" id="PF00270">
    <property type="entry name" value="DEAD"/>
    <property type="match status" value="1"/>
</dbReference>
<evidence type="ECO:0000256" key="2">
    <source>
        <dbReference type="ARBA" id="ARBA00022801"/>
    </source>
</evidence>
<dbReference type="InterPro" id="IPR027417">
    <property type="entry name" value="P-loop_NTPase"/>
</dbReference>
<keyword evidence="3" id="KW-0347">Helicase</keyword>
<dbReference type="GO" id="GO:0033592">
    <property type="term" value="F:RNA strand annealing activity"/>
    <property type="evidence" value="ECO:0007669"/>
    <property type="project" value="TreeGrafter"/>
</dbReference>
<accession>R3U4T1</accession>
<dbReference type="STRING" id="154621.RV11_GL000905"/>
<comment type="caution">
    <text evidence="8">The sequence shown here is derived from an EMBL/GenBank/DDBJ whole genome shotgun (WGS) entry which is preliminary data.</text>
</comment>
<dbReference type="InterPro" id="IPR011545">
    <property type="entry name" value="DEAD/DEAH_box_helicase_dom"/>
</dbReference>
<evidence type="ECO:0000313" key="8">
    <source>
        <dbReference type="EMBL" id="EOL48949.1"/>
    </source>
</evidence>
<keyword evidence="4" id="KW-0067">ATP-binding</keyword>
<keyword evidence="2" id="KW-0378">Hydrolase</keyword>
<feature type="domain" description="Helicase ATP-binding" evidence="6">
    <location>
        <begin position="32"/>
        <end position="201"/>
    </location>
</feature>
<dbReference type="PROSITE" id="PS51194">
    <property type="entry name" value="HELICASE_CTER"/>
    <property type="match status" value="1"/>
</dbReference>
<dbReference type="HOGENOM" id="CLU_003041_1_3_9"/>
<name>R3U4T1_9ENTE</name>
<dbReference type="OrthoDB" id="9805696at2"/>
<dbReference type="SUPFAM" id="SSF52540">
    <property type="entry name" value="P-loop containing nucleoside triphosphate hydrolases"/>
    <property type="match status" value="1"/>
</dbReference>
<dbReference type="CDD" id="cd00268">
    <property type="entry name" value="DEADc"/>
    <property type="match status" value="1"/>
</dbReference>
<dbReference type="PANTHER" id="PTHR47963:SF7">
    <property type="entry name" value="ATP-DEPENDENT RNA HELICASE YFML-RELATED"/>
    <property type="match status" value="1"/>
</dbReference>
<dbReference type="RefSeq" id="WP_010767175.1">
    <property type="nucleotide sequence ID" value="NZ_ASWE01000004.1"/>
</dbReference>
<dbReference type="eggNOG" id="COG0513">
    <property type="taxonomic scope" value="Bacteria"/>
</dbReference>
<evidence type="ECO:0000259" key="6">
    <source>
        <dbReference type="PROSITE" id="PS51192"/>
    </source>
</evidence>
<evidence type="ECO:0000259" key="7">
    <source>
        <dbReference type="PROSITE" id="PS51194"/>
    </source>
</evidence>
<dbReference type="Proteomes" id="UP000013785">
    <property type="component" value="Unassembled WGS sequence"/>
</dbReference>
<dbReference type="PANTHER" id="PTHR47963">
    <property type="entry name" value="DEAD-BOX ATP-DEPENDENT RNA HELICASE 47, MITOCHONDRIAL"/>
    <property type="match status" value="1"/>
</dbReference>
<evidence type="ECO:0000256" key="5">
    <source>
        <dbReference type="SAM" id="MobiDB-lite"/>
    </source>
</evidence>
<dbReference type="GO" id="GO:0005829">
    <property type="term" value="C:cytosol"/>
    <property type="evidence" value="ECO:0007669"/>
    <property type="project" value="TreeGrafter"/>
</dbReference>
<dbReference type="Pfam" id="PF00271">
    <property type="entry name" value="Helicase_C"/>
    <property type="match status" value="1"/>
</dbReference>
<feature type="domain" description="Helicase C-terminal" evidence="7">
    <location>
        <begin position="228"/>
        <end position="382"/>
    </location>
</feature>
<feature type="compositionally biased region" description="Basic residues" evidence="5">
    <location>
        <begin position="408"/>
        <end position="425"/>
    </location>
</feature>
<dbReference type="CDD" id="cd18787">
    <property type="entry name" value="SF2_C_DEAD"/>
    <property type="match status" value="1"/>
</dbReference>
<dbReference type="InterPro" id="IPR050547">
    <property type="entry name" value="DEAD_box_RNA_helicases"/>
</dbReference>
<evidence type="ECO:0000256" key="3">
    <source>
        <dbReference type="ARBA" id="ARBA00022806"/>
    </source>
</evidence>
<dbReference type="GO" id="GO:0009409">
    <property type="term" value="P:response to cold"/>
    <property type="evidence" value="ECO:0007669"/>
    <property type="project" value="TreeGrafter"/>
</dbReference>
<sequence>MTDYQSKLPEPWQKKWQDSGFQTASFIQEKSFSPLMGKKDVVGISPTGSGKTLAYLLPLLLNVKKGEANQLLILTSSQELAIQVTEVARQWAVEIGLKVQPLIGGANVKRQLERLKTKPEIIVGTPGRVLELMKQKKVKAHQFQTIVMDEADQLFQEGTENLTKQILTQAPVDYQLAFFSATADRALETIQSLKNIKFHVIDVTEEDDSQGEVRHVFLRVPERKKVDSLRRLAYVDGFQALVFFNQVGEMGAAEEKLVHHGVEVSSLASDQNKLMRKMAIQQFREGNLVELLTTDVAARGLDIPSLPYIVNADIPMTQEGYIHRSGRVGRMGTPGVVLNLVSPGTIDDLKRLAKGLEISLSEVFLHGGELHTERPVAEESGQNLHTKAVKKEKSPKPIAHKPTEPQKNRKKKKQKNQKNKGARRK</sequence>
<reference evidence="8 9" key="1">
    <citation type="submission" date="2013-02" db="EMBL/GenBank/DDBJ databases">
        <title>The Genome Sequence of Enterococcus phoeniculicola BAA-412.</title>
        <authorList>
            <consortium name="The Broad Institute Genome Sequencing Platform"/>
            <consortium name="The Broad Institute Genome Sequencing Center for Infectious Disease"/>
            <person name="Earl A.M."/>
            <person name="Gilmore M.S."/>
            <person name="Lebreton F."/>
            <person name="Walker B."/>
            <person name="Young S.K."/>
            <person name="Zeng Q."/>
            <person name="Gargeya S."/>
            <person name="Fitzgerald M."/>
            <person name="Haas B."/>
            <person name="Abouelleil A."/>
            <person name="Alvarado L."/>
            <person name="Arachchi H.M."/>
            <person name="Berlin A.M."/>
            <person name="Chapman S.B."/>
            <person name="Dewar J."/>
            <person name="Goldberg J."/>
            <person name="Griggs A."/>
            <person name="Gujja S."/>
            <person name="Hansen M."/>
            <person name="Howarth C."/>
            <person name="Imamovic A."/>
            <person name="Larimer J."/>
            <person name="McCowan C."/>
            <person name="Murphy C."/>
            <person name="Neiman D."/>
            <person name="Pearson M."/>
            <person name="Priest M."/>
            <person name="Roberts A."/>
            <person name="Saif S."/>
            <person name="Shea T."/>
            <person name="Sisk P."/>
            <person name="Sykes S."/>
            <person name="Wortman J."/>
            <person name="Nusbaum C."/>
            <person name="Birren B."/>
        </authorList>
    </citation>
    <scope>NUCLEOTIDE SEQUENCE [LARGE SCALE GENOMIC DNA]</scope>
    <source>
        <strain evidence="8 9">ATCC BAA-412</strain>
    </source>
</reference>
<evidence type="ECO:0000313" key="9">
    <source>
        <dbReference type="Proteomes" id="UP000013785"/>
    </source>
</evidence>
<evidence type="ECO:0008006" key="10">
    <source>
        <dbReference type="Google" id="ProtNLM"/>
    </source>
</evidence>
<dbReference type="PROSITE" id="PS51192">
    <property type="entry name" value="HELICASE_ATP_BIND_1"/>
    <property type="match status" value="1"/>
</dbReference>
<dbReference type="GO" id="GO:0003724">
    <property type="term" value="F:RNA helicase activity"/>
    <property type="evidence" value="ECO:0007669"/>
    <property type="project" value="TreeGrafter"/>
</dbReference>
<dbReference type="GO" id="GO:0005524">
    <property type="term" value="F:ATP binding"/>
    <property type="evidence" value="ECO:0007669"/>
    <property type="project" value="UniProtKB-KW"/>
</dbReference>
<keyword evidence="9" id="KW-1185">Reference proteome</keyword>
<evidence type="ECO:0000256" key="1">
    <source>
        <dbReference type="ARBA" id="ARBA00022741"/>
    </source>
</evidence>
<evidence type="ECO:0000256" key="4">
    <source>
        <dbReference type="ARBA" id="ARBA00022840"/>
    </source>
</evidence>
<organism evidence="8 9">
    <name type="scientific">Enterococcus phoeniculicola ATCC BAA-412</name>
    <dbReference type="NCBI Taxonomy" id="1158610"/>
    <lineage>
        <taxon>Bacteria</taxon>
        <taxon>Bacillati</taxon>
        <taxon>Bacillota</taxon>
        <taxon>Bacilli</taxon>
        <taxon>Lactobacillales</taxon>
        <taxon>Enterococcaceae</taxon>
        <taxon>Enterococcus</taxon>
    </lineage>
</organism>
<dbReference type="Gene3D" id="3.40.50.300">
    <property type="entry name" value="P-loop containing nucleotide triphosphate hydrolases"/>
    <property type="match status" value="2"/>
</dbReference>
<dbReference type="AlphaFoldDB" id="R3U4T1"/>